<dbReference type="Pfam" id="PF01066">
    <property type="entry name" value="CDP-OH_P_transf"/>
    <property type="match status" value="1"/>
</dbReference>
<dbReference type="GO" id="GO:0008654">
    <property type="term" value="P:phospholipid biosynthetic process"/>
    <property type="evidence" value="ECO:0007669"/>
    <property type="project" value="InterPro"/>
</dbReference>
<dbReference type="GO" id="GO:0016020">
    <property type="term" value="C:membrane"/>
    <property type="evidence" value="ECO:0007669"/>
    <property type="project" value="InterPro"/>
</dbReference>
<evidence type="ECO:0000256" key="1">
    <source>
        <dbReference type="SAM" id="Phobius"/>
    </source>
</evidence>
<organism evidence="2 3">
    <name type="scientific">Trichlorobacter thiogenes</name>
    <dbReference type="NCBI Taxonomy" id="115783"/>
    <lineage>
        <taxon>Bacteria</taxon>
        <taxon>Pseudomonadati</taxon>
        <taxon>Thermodesulfobacteriota</taxon>
        <taxon>Desulfuromonadia</taxon>
        <taxon>Geobacterales</taxon>
        <taxon>Geobacteraceae</taxon>
        <taxon>Trichlorobacter</taxon>
    </lineage>
</organism>
<dbReference type="STRING" id="115783.SAMN02745119_00874"/>
<feature type="transmembrane region" description="Helical" evidence="1">
    <location>
        <begin position="21"/>
        <end position="47"/>
    </location>
</feature>
<feature type="transmembrane region" description="Helical" evidence="1">
    <location>
        <begin position="118"/>
        <end position="136"/>
    </location>
</feature>
<feature type="transmembrane region" description="Helical" evidence="1">
    <location>
        <begin position="157"/>
        <end position="172"/>
    </location>
</feature>
<keyword evidence="2" id="KW-0808">Transferase</keyword>
<dbReference type="Proteomes" id="UP000190102">
    <property type="component" value="Unassembled WGS sequence"/>
</dbReference>
<keyword evidence="3" id="KW-1185">Reference proteome</keyword>
<sequence>MPSVYDLKPKFQNLLRPLVKLLARIGVTANMVTLAAMLGSIAYGIWIYQPFATHGPNPYPFLFLGLFLFIRMALNAIDGMLAREHHQQSLFGAYLNEVGDVVSDAALYLPFLDLMGHGMGWVLMIGLCCLTEFVGLQGKTIGASRRYDGPFGKSDRAVFFGALGLFTAWAVFENKQQLHGIVMNWAMLIASLLALITIINRVRRGIQEARS</sequence>
<evidence type="ECO:0000313" key="2">
    <source>
        <dbReference type="EMBL" id="SJZ53318.1"/>
    </source>
</evidence>
<keyword evidence="1" id="KW-0812">Transmembrane</keyword>
<dbReference type="OrthoDB" id="1034332at2"/>
<dbReference type="EMBL" id="FUWR01000003">
    <property type="protein sequence ID" value="SJZ53318.1"/>
    <property type="molecule type" value="Genomic_DNA"/>
</dbReference>
<evidence type="ECO:0000313" key="3">
    <source>
        <dbReference type="Proteomes" id="UP000190102"/>
    </source>
</evidence>
<accession>A0A1T4LFH3</accession>
<dbReference type="RefSeq" id="WP_078789162.1">
    <property type="nucleotide sequence ID" value="NZ_FUWR01000003.1"/>
</dbReference>
<reference evidence="3" key="1">
    <citation type="submission" date="2017-02" db="EMBL/GenBank/DDBJ databases">
        <authorList>
            <person name="Varghese N."/>
            <person name="Submissions S."/>
        </authorList>
    </citation>
    <scope>NUCLEOTIDE SEQUENCE [LARGE SCALE GENOMIC DNA]</scope>
    <source>
        <strain evidence="3">ATCC BAA-34</strain>
    </source>
</reference>
<keyword evidence="1" id="KW-1133">Transmembrane helix</keyword>
<protein>
    <submittedName>
        <fullName evidence="2">CDP-diacylglycerol--glycerol-3-phosphate 3-phosphatidyltransferase</fullName>
    </submittedName>
</protein>
<keyword evidence="1" id="KW-0472">Membrane</keyword>
<name>A0A1T4LFH3_9BACT</name>
<feature type="transmembrane region" description="Helical" evidence="1">
    <location>
        <begin position="178"/>
        <end position="200"/>
    </location>
</feature>
<dbReference type="GO" id="GO:0016780">
    <property type="term" value="F:phosphotransferase activity, for other substituted phosphate groups"/>
    <property type="evidence" value="ECO:0007669"/>
    <property type="project" value="InterPro"/>
</dbReference>
<gene>
    <name evidence="2" type="ORF">SAMN02745119_00874</name>
</gene>
<dbReference type="InterPro" id="IPR043130">
    <property type="entry name" value="CDP-OH_PTrfase_TM_dom"/>
</dbReference>
<dbReference type="AlphaFoldDB" id="A0A1T4LFH3"/>
<feature type="transmembrane region" description="Helical" evidence="1">
    <location>
        <begin position="59"/>
        <end position="77"/>
    </location>
</feature>
<proteinExistence type="predicted"/>
<dbReference type="InterPro" id="IPR000462">
    <property type="entry name" value="CDP-OH_P_trans"/>
</dbReference>
<dbReference type="Gene3D" id="1.20.120.1760">
    <property type="match status" value="1"/>
</dbReference>